<protein>
    <submittedName>
        <fullName evidence="2">Pimeloyl-ACP methyl ester carboxylesterase</fullName>
    </submittedName>
</protein>
<name>A0A562V188_9ACTN</name>
<accession>A0A562V188</accession>
<dbReference type="InterPro" id="IPR029058">
    <property type="entry name" value="AB_hydrolase_fold"/>
</dbReference>
<reference evidence="2 3" key="1">
    <citation type="journal article" date="2013" name="Stand. Genomic Sci.">
        <title>Genomic Encyclopedia of Type Strains, Phase I: The one thousand microbial genomes (KMG-I) project.</title>
        <authorList>
            <person name="Kyrpides N.C."/>
            <person name="Woyke T."/>
            <person name="Eisen J.A."/>
            <person name="Garrity G."/>
            <person name="Lilburn T.G."/>
            <person name="Beck B.J."/>
            <person name="Whitman W.B."/>
            <person name="Hugenholtz P."/>
            <person name="Klenk H.P."/>
        </authorList>
    </citation>
    <scope>NUCLEOTIDE SEQUENCE [LARGE SCALE GENOMIC DNA]</scope>
    <source>
        <strain evidence="2 3">DSM 45044</strain>
    </source>
</reference>
<dbReference type="InterPro" id="IPR000073">
    <property type="entry name" value="AB_hydrolase_1"/>
</dbReference>
<dbReference type="Pfam" id="PF12697">
    <property type="entry name" value="Abhydrolase_6"/>
    <property type="match status" value="1"/>
</dbReference>
<dbReference type="PANTHER" id="PTHR43798">
    <property type="entry name" value="MONOACYLGLYCEROL LIPASE"/>
    <property type="match status" value="1"/>
</dbReference>
<evidence type="ECO:0000313" key="3">
    <source>
        <dbReference type="Proteomes" id="UP000321617"/>
    </source>
</evidence>
<feature type="domain" description="AB hydrolase-1" evidence="1">
    <location>
        <begin position="5"/>
        <end position="220"/>
    </location>
</feature>
<comment type="caution">
    <text evidence="2">The sequence shown here is derived from an EMBL/GenBank/DDBJ whole genome shotgun (WGS) entry which is preliminary data.</text>
</comment>
<dbReference type="RefSeq" id="WP_211354472.1">
    <property type="nucleotide sequence ID" value="NZ_BAABIJ010000002.1"/>
</dbReference>
<dbReference type="GO" id="GO:0003824">
    <property type="term" value="F:catalytic activity"/>
    <property type="evidence" value="ECO:0007669"/>
    <property type="project" value="UniProtKB-ARBA"/>
</dbReference>
<dbReference type="SUPFAM" id="SSF53474">
    <property type="entry name" value="alpha/beta-Hydrolases"/>
    <property type="match status" value="1"/>
</dbReference>
<organism evidence="2 3">
    <name type="scientific">Stackebrandtia albiflava</name>
    <dbReference type="NCBI Taxonomy" id="406432"/>
    <lineage>
        <taxon>Bacteria</taxon>
        <taxon>Bacillati</taxon>
        <taxon>Actinomycetota</taxon>
        <taxon>Actinomycetes</taxon>
        <taxon>Glycomycetales</taxon>
        <taxon>Glycomycetaceae</taxon>
        <taxon>Stackebrandtia</taxon>
    </lineage>
</organism>
<dbReference type="Gene3D" id="3.40.50.1820">
    <property type="entry name" value="alpha/beta hydrolase"/>
    <property type="match status" value="1"/>
</dbReference>
<evidence type="ECO:0000259" key="1">
    <source>
        <dbReference type="Pfam" id="PF12697"/>
    </source>
</evidence>
<keyword evidence="3" id="KW-1185">Reference proteome</keyword>
<proteinExistence type="predicted"/>
<gene>
    <name evidence="2" type="ORF">LX16_2413</name>
</gene>
<dbReference type="InterPro" id="IPR050266">
    <property type="entry name" value="AB_hydrolase_sf"/>
</dbReference>
<dbReference type="EMBL" id="VLLL01000006">
    <property type="protein sequence ID" value="TWJ11686.1"/>
    <property type="molecule type" value="Genomic_DNA"/>
</dbReference>
<dbReference type="Proteomes" id="UP000321617">
    <property type="component" value="Unassembled WGS sequence"/>
</dbReference>
<evidence type="ECO:0000313" key="2">
    <source>
        <dbReference type="EMBL" id="TWJ11686.1"/>
    </source>
</evidence>
<dbReference type="AlphaFoldDB" id="A0A562V188"/>
<sequence>MNVPVVFIPGIRVTGSMWRPQRDALGARRAVTAVDLPGHGVHRDREFTMAEAVRVVIDAVDRLDRGPALLAGASLGGYVAFAAAASRPERVAGVVAVGSTALVTPARIRPYRLMAALSGRTGDAVQRLLLRLALGTRAAADLTAGGLHTSVVPEVLAAMSRHDPLADLAAYPGPVWLANGTRDHFRVDENRFLAACRDGRSHPIPRAGHLAGLTRPGEVTRLIEAAAEEVSRRRPSPPR</sequence>